<name>A0ACC2P8M7_9HYME</name>
<evidence type="ECO:0000313" key="1">
    <source>
        <dbReference type="EMBL" id="KAJ8679959.1"/>
    </source>
</evidence>
<organism evidence="1 2">
    <name type="scientific">Eretmocerus hayati</name>
    <dbReference type="NCBI Taxonomy" id="131215"/>
    <lineage>
        <taxon>Eukaryota</taxon>
        <taxon>Metazoa</taxon>
        <taxon>Ecdysozoa</taxon>
        <taxon>Arthropoda</taxon>
        <taxon>Hexapoda</taxon>
        <taxon>Insecta</taxon>
        <taxon>Pterygota</taxon>
        <taxon>Neoptera</taxon>
        <taxon>Endopterygota</taxon>
        <taxon>Hymenoptera</taxon>
        <taxon>Apocrita</taxon>
        <taxon>Proctotrupomorpha</taxon>
        <taxon>Chalcidoidea</taxon>
        <taxon>Aphelinidae</taxon>
        <taxon>Aphelininae</taxon>
        <taxon>Eretmocerus</taxon>
    </lineage>
</organism>
<evidence type="ECO:0000313" key="2">
    <source>
        <dbReference type="Proteomes" id="UP001239111"/>
    </source>
</evidence>
<proteinExistence type="predicted"/>
<reference evidence="1" key="1">
    <citation type="submission" date="2023-04" db="EMBL/GenBank/DDBJ databases">
        <title>A chromosome-level genome assembly of the parasitoid wasp Eretmocerus hayati.</title>
        <authorList>
            <person name="Zhong Y."/>
            <person name="Liu S."/>
            <person name="Liu Y."/>
        </authorList>
    </citation>
    <scope>NUCLEOTIDE SEQUENCE</scope>
    <source>
        <strain evidence="1">ZJU_SS_LIU_2023</strain>
    </source>
</reference>
<gene>
    <name evidence="1" type="ORF">QAD02_015746</name>
</gene>
<protein>
    <submittedName>
        <fullName evidence="1">Uncharacterized protein</fullName>
    </submittedName>
</protein>
<sequence length="139" mass="16728">MTRRKKSSKKIEDLTINHQKNGKTLTPYQGRKRCYGFYECWKCNRPWESANSWANTSQQCTRCRIDIYPYKQERLKKPEEKDSEDDQIDRNKPHPMDLCEKCNRLGYYCGTQDWDSGDELIFKLSRLNLKGRRKSHKKK</sequence>
<comment type="caution">
    <text evidence="1">The sequence shown here is derived from an EMBL/GenBank/DDBJ whole genome shotgun (WGS) entry which is preliminary data.</text>
</comment>
<dbReference type="Proteomes" id="UP001239111">
    <property type="component" value="Chromosome 2"/>
</dbReference>
<keyword evidence="2" id="KW-1185">Reference proteome</keyword>
<accession>A0ACC2P8M7</accession>
<dbReference type="EMBL" id="CM056742">
    <property type="protein sequence ID" value="KAJ8679959.1"/>
    <property type="molecule type" value="Genomic_DNA"/>
</dbReference>